<evidence type="ECO:0000313" key="1">
    <source>
        <dbReference type="EMBL" id="WDF82991.1"/>
    </source>
</evidence>
<reference evidence="1 2" key="1">
    <citation type="submission" date="2023-02" db="EMBL/GenBank/DDBJ databases">
        <title>Genome sequence of Lacticaseibacillus sp. KACC 23028.</title>
        <authorList>
            <person name="Kim S."/>
            <person name="Heo J."/>
            <person name="Kwon S.-W."/>
        </authorList>
    </citation>
    <scope>NUCLEOTIDE SEQUENCE [LARGE SCALE GENOMIC DNA]</scope>
    <source>
        <strain evidence="1 2">KACC 23028</strain>
    </source>
</reference>
<name>A0ABY7WTB1_9LACO</name>
<dbReference type="RefSeq" id="WP_274260822.1">
    <property type="nucleotide sequence ID" value="NZ_CP117884.1"/>
</dbReference>
<evidence type="ECO:0000313" key="2">
    <source>
        <dbReference type="Proteomes" id="UP001220377"/>
    </source>
</evidence>
<protein>
    <submittedName>
        <fullName evidence="1">Uncharacterized protein</fullName>
    </submittedName>
</protein>
<keyword evidence="2" id="KW-1185">Reference proteome</keyword>
<dbReference type="EMBL" id="CP117884">
    <property type="protein sequence ID" value="WDF82991.1"/>
    <property type="molecule type" value="Genomic_DNA"/>
</dbReference>
<dbReference type="Proteomes" id="UP001220377">
    <property type="component" value="Chromosome"/>
</dbReference>
<accession>A0ABY7WTB1</accession>
<gene>
    <name evidence="1" type="ORF">PQ472_01745</name>
</gene>
<organism evidence="1 2">
    <name type="scientific">Lacticaseibacillus pabuli</name>
    <dbReference type="NCBI Taxonomy" id="3025672"/>
    <lineage>
        <taxon>Bacteria</taxon>
        <taxon>Bacillati</taxon>
        <taxon>Bacillota</taxon>
        <taxon>Bacilli</taxon>
        <taxon>Lactobacillales</taxon>
        <taxon>Lactobacillaceae</taxon>
        <taxon>Lacticaseibacillus</taxon>
    </lineage>
</organism>
<proteinExistence type="predicted"/>
<sequence length="181" mass="20288">MQTHTLGPETTDSFRAAEYFKAHLQPDTTIVLHDDFADILTNLPAIAGQQFLIPAAYQNAKGDLSWREFNYNASGVAKINTTFHLPLMPMVLVENLQPRRGEAVFHPATKQLFESVIPLAGLSQRPMTSKALVLGSFLRRGSRYAIVTEEFFKEATAASAAQYRILKRFPGEMVWVVYDVL</sequence>